<protein>
    <submittedName>
        <fullName evidence="1">Uncharacterized protein</fullName>
    </submittedName>
</protein>
<sequence>MKLIKETAMPSTRSYPPAYVTEARAKIDLQLSTYHDFRIAAEMGEDKAALGAAIDAFEPPFFRNLILAMDRYFADRDPALEGDALKEVRTLVSSILHNHHKVSEEVVSPILSLKAGDDIRLKAQQFAKLSEAFFRELELNYGKA</sequence>
<dbReference type="eggNOG" id="ENOG5033FCI">
    <property type="taxonomic scope" value="Bacteria"/>
</dbReference>
<evidence type="ECO:0000313" key="1">
    <source>
        <dbReference type="EMBL" id="ESQ90897.1"/>
    </source>
</evidence>
<reference evidence="1 2" key="1">
    <citation type="journal article" date="2014" name="Nature">
        <title>Sequential evolution of bacterial morphology by co-option of a developmental regulator.</title>
        <authorList>
            <person name="Jiang C."/>
            <person name="Brown P.J."/>
            <person name="Ducret A."/>
            <person name="Brun Y.V."/>
        </authorList>
    </citation>
    <scope>NUCLEOTIDE SEQUENCE [LARGE SCALE GENOMIC DNA]</scope>
    <source>
        <strain evidence="1 2">DSM 16100</strain>
    </source>
</reference>
<proteinExistence type="predicted"/>
<dbReference type="EMBL" id="AWGB01000021">
    <property type="protein sequence ID" value="ESQ90897.1"/>
    <property type="molecule type" value="Genomic_DNA"/>
</dbReference>
<gene>
    <name evidence="1" type="ORF">ABENE_11550</name>
</gene>
<dbReference type="AlphaFoldDB" id="V4PAG1"/>
<evidence type="ECO:0000313" key="2">
    <source>
        <dbReference type="Proteomes" id="UP000017837"/>
    </source>
</evidence>
<organism evidence="1 2">
    <name type="scientific">Asticcacaulis benevestitus DSM 16100 = ATCC BAA-896</name>
    <dbReference type="NCBI Taxonomy" id="1121022"/>
    <lineage>
        <taxon>Bacteria</taxon>
        <taxon>Pseudomonadati</taxon>
        <taxon>Pseudomonadota</taxon>
        <taxon>Alphaproteobacteria</taxon>
        <taxon>Caulobacterales</taxon>
        <taxon>Caulobacteraceae</taxon>
        <taxon>Asticcacaulis</taxon>
    </lineage>
</organism>
<comment type="caution">
    <text evidence="1">The sequence shown here is derived from an EMBL/GenBank/DDBJ whole genome shotgun (WGS) entry which is preliminary data.</text>
</comment>
<accession>V4PAG1</accession>
<keyword evidence="2" id="KW-1185">Reference proteome</keyword>
<name>V4PAG1_9CAUL</name>
<dbReference type="Proteomes" id="UP000017837">
    <property type="component" value="Unassembled WGS sequence"/>
</dbReference>
<dbReference type="PATRIC" id="fig|1121022.4.peg.2342"/>